<proteinExistence type="predicted"/>
<dbReference type="Proteomes" id="UP000271974">
    <property type="component" value="Unassembled WGS sequence"/>
</dbReference>
<keyword evidence="3" id="KW-1185">Reference proteome</keyword>
<dbReference type="EMBL" id="RQTK01000049">
    <property type="protein sequence ID" value="RUS89734.1"/>
    <property type="molecule type" value="Genomic_DNA"/>
</dbReference>
<reference evidence="2 3" key="1">
    <citation type="submission" date="2019-01" db="EMBL/GenBank/DDBJ databases">
        <title>A draft genome assembly of the solar-powered sea slug Elysia chlorotica.</title>
        <authorList>
            <person name="Cai H."/>
            <person name="Li Q."/>
            <person name="Fang X."/>
            <person name="Li J."/>
            <person name="Curtis N.E."/>
            <person name="Altenburger A."/>
            <person name="Shibata T."/>
            <person name="Feng M."/>
            <person name="Maeda T."/>
            <person name="Schwartz J.A."/>
            <person name="Shigenobu S."/>
            <person name="Lundholm N."/>
            <person name="Nishiyama T."/>
            <person name="Yang H."/>
            <person name="Hasebe M."/>
            <person name="Li S."/>
            <person name="Pierce S.K."/>
            <person name="Wang J."/>
        </authorList>
    </citation>
    <scope>NUCLEOTIDE SEQUENCE [LARGE SCALE GENOMIC DNA]</scope>
    <source>
        <strain evidence="2">EC2010</strain>
        <tissue evidence="2">Whole organism of an adult</tissue>
    </source>
</reference>
<dbReference type="Pfam" id="PF19725">
    <property type="entry name" value="RPC5_C"/>
    <property type="match status" value="1"/>
</dbReference>
<protein>
    <recommendedName>
        <fullName evidence="1">DNA-directed RNA polymerase III subunit RPC5 C-terminal domain-containing protein</fullName>
    </recommendedName>
</protein>
<gene>
    <name evidence="2" type="ORF">EGW08_002552</name>
</gene>
<comment type="caution">
    <text evidence="2">The sequence shown here is derived from an EMBL/GenBank/DDBJ whole genome shotgun (WGS) entry which is preliminary data.</text>
</comment>
<organism evidence="2 3">
    <name type="scientific">Elysia chlorotica</name>
    <name type="common">Eastern emerald elysia</name>
    <name type="synonym">Sea slug</name>
    <dbReference type="NCBI Taxonomy" id="188477"/>
    <lineage>
        <taxon>Eukaryota</taxon>
        <taxon>Metazoa</taxon>
        <taxon>Spiralia</taxon>
        <taxon>Lophotrochozoa</taxon>
        <taxon>Mollusca</taxon>
        <taxon>Gastropoda</taxon>
        <taxon>Heterobranchia</taxon>
        <taxon>Euthyneura</taxon>
        <taxon>Panpulmonata</taxon>
        <taxon>Sacoglossa</taxon>
        <taxon>Placobranchoidea</taxon>
        <taxon>Plakobranchidae</taxon>
        <taxon>Elysia</taxon>
    </lineage>
</organism>
<dbReference type="AlphaFoldDB" id="A0A3S1A3J8"/>
<evidence type="ECO:0000313" key="3">
    <source>
        <dbReference type="Proteomes" id="UP000271974"/>
    </source>
</evidence>
<feature type="domain" description="DNA-directed RNA polymerase III subunit RPC5 C-terminal" evidence="1">
    <location>
        <begin position="16"/>
        <end position="161"/>
    </location>
</feature>
<evidence type="ECO:0000259" key="1">
    <source>
        <dbReference type="Pfam" id="PF19725"/>
    </source>
</evidence>
<dbReference type="STRING" id="188477.A0A3S1A3J8"/>
<name>A0A3S1A3J8_ELYCH</name>
<sequence length="165" mass="18428">MGETEKSEPEDCNSRTDTTAELERFVRAQLSQTTLLPMSVLRSEMSLYTARFPAAHRALSGGVSNEAIEEAVCAVGGFRLNNQWPPNSKPEAIYSSYTGNDRIDQMKKILFGLFEESCKLRSNIFRTAVKSEGIDLTENECKKFLKEHCDSLAASWYLKGAYPAS</sequence>
<dbReference type="InterPro" id="IPR045576">
    <property type="entry name" value="RPC5_C"/>
</dbReference>
<accession>A0A3S1A3J8</accession>
<evidence type="ECO:0000313" key="2">
    <source>
        <dbReference type="EMBL" id="RUS89734.1"/>
    </source>
</evidence>